<evidence type="ECO:0000256" key="5">
    <source>
        <dbReference type="ARBA" id="ARBA00022989"/>
    </source>
</evidence>
<dbReference type="PROSITE" id="PS50850">
    <property type="entry name" value="MFS"/>
    <property type="match status" value="1"/>
</dbReference>
<dbReference type="RefSeq" id="WP_009944290.1">
    <property type="nucleotide sequence ID" value="NZ_BAAAGS010000017.1"/>
</dbReference>
<keyword evidence="4 8" id="KW-0812">Transmembrane</keyword>
<keyword evidence="11" id="KW-1185">Reference proteome</keyword>
<comment type="caution">
    <text evidence="10">The sequence shown here is derived from an EMBL/GenBank/DDBJ whole genome shotgun (WGS) entry which is preliminary data.</text>
</comment>
<evidence type="ECO:0000256" key="3">
    <source>
        <dbReference type="ARBA" id="ARBA00022475"/>
    </source>
</evidence>
<feature type="transmembrane region" description="Helical" evidence="8">
    <location>
        <begin position="171"/>
        <end position="191"/>
    </location>
</feature>
<keyword evidence="2" id="KW-0813">Transport</keyword>
<feature type="transmembrane region" description="Helical" evidence="8">
    <location>
        <begin position="113"/>
        <end position="132"/>
    </location>
</feature>
<evidence type="ECO:0000256" key="4">
    <source>
        <dbReference type="ARBA" id="ARBA00022692"/>
    </source>
</evidence>
<feature type="transmembrane region" description="Helical" evidence="8">
    <location>
        <begin position="300"/>
        <end position="322"/>
    </location>
</feature>
<evidence type="ECO:0000256" key="8">
    <source>
        <dbReference type="SAM" id="Phobius"/>
    </source>
</evidence>
<dbReference type="InterPro" id="IPR011701">
    <property type="entry name" value="MFS"/>
</dbReference>
<evidence type="ECO:0000259" key="9">
    <source>
        <dbReference type="PROSITE" id="PS50850"/>
    </source>
</evidence>
<accession>A0ABP3MXX5</accession>
<dbReference type="PANTHER" id="PTHR42718:SF47">
    <property type="entry name" value="METHYL VIOLOGEN RESISTANCE PROTEIN SMVA"/>
    <property type="match status" value="1"/>
</dbReference>
<reference evidence="11" key="1">
    <citation type="journal article" date="2019" name="Int. J. Syst. Evol. Microbiol.">
        <title>The Global Catalogue of Microorganisms (GCM) 10K type strain sequencing project: providing services to taxonomists for standard genome sequencing and annotation.</title>
        <authorList>
            <consortium name="The Broad Institute Genomics Platform"/>
            <consortium name="The Broad Institute Genome Sequencing Center for Infectious Disease"/>
            <person name="Wu L."/>
            <person name="Ma J."/>
        </authorList>
    </citation>
    <scope>NUCLEOTIDE SEQUENCE [LARGE SCALE GENOMIC DNA]</scope>
    <source>
        <strain evidence="11">JCM 10303</strain>
    </source>
</reference>
<evidence type="ECO:0000313" key="10">
    <source>
        <dbReference type="EMBL" id="GAA0528259.1"/>
    </source>
</evidence>
<feature type="transmembrane region" description="Helical" evidence="8">
    <location>
        <begin position="390"/>
        <end position="407"/>
    </location>
</feature>
<evidence type="ECO:0000256" key="2">
    <source>
        <dbReference type="ARBA" id="ARBA00022448"/>
    </source>
</evidence>
<dbReference type="CDD" id="cd17321">
    <property type="entry name" value="MFS_MMR_MDR_like"/>
    <property type="match status" value="1"/>
</dbReference>
<evidence type="ECO:0000256" key="1">
    <source>
        <dbReference type="ARBA" id="ARBA00004651"/>
    </source>
</evidence>
<dbReference type="PROSITE" id="PS51318">
    <property type="entry name" value="TAT"/>
    <property type="match status" value="1"/>
</dbReference>
<feature type="transmembrane region" description="Helical" evidence="8">
    <location>
        <begin position="138"/>
        <end position="159"/>
    </location>
</feature>
<name>A0ABP3MXX5_SACER</name>
<feature type="transmembrane region" description="Helical" evidence="8">
    <location>
        <begin position="259"/>
        <end position="279"/>
    </location>
</feature>
<evidence type="ECO:0000256" key="7">
    <source>
        <dbReference type="SAM" id="MobiDB-lite"/>
    </source>
</evidence>
<feature type="transmembrane region" description="Helical" evidence="8">
    <location>
        <begin position="197"/>
        <end position="221"/>
    </location>
</feature>
<dbReference type="EMBL" id="BAAAGS010000017">
    <property type="protein sequence ID" value="GAA0528259.1"/>
    <property type="molecule type" value="Genomic_DNA"/>
</dbReference>
<feature type="transmembrane region" description="Helical" evidence="8">
    <location>
        <begin position="233"/>
        <end position="253"/>
    </location>
</feature>
<evidence type="ECO:0000256" key="6">
    <source>
        <dbReference type="ARBA" id="ARBA00023136"/>
    </source>
</evidence>
<dbReference type="Pfam" id="PF07690">
    <property type="entry name" value="MFS_1"/>
    <property type="match status" value="1"/>
</dbReference>
<keyword evidence="6 8" id="KW-0472">Membrane</keyword>
<dbReference type="InterPro" id="IPR006311">
    <property type="entry name" value="TAT_signal"/>
</dbReference>
<feature type="region of interest" description="Disordered" evidence="7">
    <location>
        <begin position="1"/>
        <end position="38"/>
    </location>
</feature>
<comment type="subcellular location">
    <subcellularLocation>
        <location evidence="1">Cell membrane</location>
        <topology evidence="1">Multi-pass membrane protein</topology>
    </subcellularLocation>
</comment>
<feature type="transmembrane region" description="Helical" evidence="8">
    <location>
        <begin position="366"/>
        <end position="384"/>
    </location>
</feature>
<protein>
    <submittedName>
        <fullName evidence="10">MFS transporter</fullName>
    </submittedName>
</protein>
<keyword evidence="3" id="KW-1003">Cell membrane</keyword>
<organism evidence="10 11">
    <name type="scientific">Saccharopolyspora erythraea</name>
    <name type="common">Streptomyces erythraeus</name>
    <dbReference type="NCBI Taxonomy" id="1836"/>
    <lineage>
        <taxon>Bacteria</taxon>
        <taxon>Bacillati</taxon>
        <taxon>Actinomycetota</taxon>
        <taxon>Actinomycetes</taxon>
        <taxon>Pseudonocardiales</taxon>
        <taxon>Pseudonocardiaceae</taxon>
        <taxon>Saccharopolyspora</taxon>
    </lineage>
</organism>
<dbReference type="PANTHER" id="PTHR42718">
    <property type="entry name" value="MAJOR FACILITATOR SUPERFAMILY MULTIDRUG TRANSPORTER MFSC"/>
    <property type="match status" value="1"/>
</dbReference>
<dbReference type="Proteomes" id="UP001500729">
    <property type="component" value="Unassembled WGS sequence"/>
</dbReference>
<dbReference type="Gene3D" id="1.20.1720.10">
    <property type="entry name" value="Multidrug resistance protein D"/>
    <property type="match status" value="1"/>
</dbReference>
<feature type="compositionally biased region" description="Polar residues" evidence="7">
    <location>
        <begin position="1"/>
        <end position="29"/>
    </location>
</feature>
<evidence type="ECO:0000313" key="11">
    <source>
        <dbReference type="Proteomes" id="UP001500729"/>
    </source>
</evidence>
<feature type="transmembrane region" description="Helical" evidence="8">
    <location>
        <begin position="504"/>
        <end position="527"/>
    </location>
</feature>
<proteinExistence type="predicted"/>
<feature type="transmembrane region" description="Helical" evidence="8">
    <location>
        <begin position="82"/>
        <end position="101"/>
    </location>
</feature>
<feature type="domain" description="Major facilitator superfamily (MFS) profile" evidence="9">
    <location>
        <begin position="47"/>
        <end position="530"/>
    </location>
</feature>
<dbReference type="SUPFAM" id="SSF103473">
    <property type="entry name" value="MFS general substrate transporter"/>
    <property type="match status" value="1"/>
</dbReference>
<dbReference type="InterPro" id="IPR020846">
    <property type="entry name" value="MFS_dom"/>
</dbReference>
<keyword evidence="5 8" id="KW-1133">Transmembrane helix</keyword>
<feature type="transmembrane region" description="Helical" evidence="8">
    <location>
        <begin position="45"/>
        <end position="70"/>
    </location>
</feature>
<dbReference type="Gene3D" id="1.20.1250.20">
    <property type="entry name" value="MFS general substrate transporter like domains"/>
    <property type="match status" value="1"/>
</dbReference>
<feature type="transmembrane region" description="Helical" evidence="8">
    <location>
        <begin position="334"/>
        <end position="354"/>
    </location>
</feature>
<gene>
    <name evidence="10" type="ORF">GCM10009533_29400</name>
</gene>
<dbReference type="InterPro" id="IPR036259">
    <property type="entry name" value="MFS_trans_sf"/>
</dbReference>
<sequence>MTEQNSSRNHDQTATSSQVANADPATNSAADAGREPRPVTTRKQWAALGALLLPVLLISVDNTVLSFAVPHLSEQLRPSGSRLLWIVDIYSLMLAGLLVTMGTLGDRIGRRRLLLTGAAGFGAASALAAFAPNAELLIAARALLGVAGATLMPSTLSLIRNTFTDPRARTTAIATWTATFAGGSAFGPLLGGLLLEHFWWGSVFLINLPVMVVLLAVGPALIPESRNPRPGRYDLLGAGLSLAAMLALVLGIKELAGEGLTPLAAGSVVLAVVVGAVFVRRQRRLDNPMLDLRLFADRRFSVAVSSNLLAVFVMVGALFFMTQYLQLVLGMSPLRAGIALLPGIGLSVVGSLLAARLIRRVRLAELLGAAILATALGYLLLVLLPVRDGGWIVVLAFMVVGLGAGVTETATNDAILGSVPQANAGAASAISETGYELGAALGTAILGSTLTAAYRGGLDLTGIPRSMAEAAEDTLGGALAAAAELPAAQAELVRESAFAAFTSGVHVTSVLGAVVLAYAAVQAWWILRRS</sequence>